<feature type="region of interest" description="Disordered" evidence="1">
    <location>
        <begin position="84"/>
        <end position="138"/>
    </location>
</feature>
<gene>
    <name evidence="2" type="ORF">ALC62_05763</name>
</gene>
<evidence type="ECO:0000313" key="3">
    <source>
        <dbReference type="Proteomes" id="UP000078542"/>
    </source>
</evidence>
<accession>A0A195CRN8</accession>
<dbReference type="OrthoDB" id="7684305at2759"/>
<sequence length="446" mass="51253">MASRKLRIQPGLTKTQALRQARSATIVKEYEQKETGRQPQPALIDPTRRRQYTPAEPRRVDFARPTMTKAMMARVKHAEKFKQEFERKREESMPRRRPRRTAAPIGGDPRFGRERLPPTRRAPTVSPPISPPRPVRRPERRMISERRAPEPLPVIPERTRDLARSMNAQVIQAEPVGEGPIDSIVIPPRSVNENRTTIVSIPQPPAVGVEAATSEVANRSIQVISETLDEQDAAEAVTVQGKLEDLQQARRDFVMSVANVGGNAVRLTEEERPRYIYKVPDIESEMFRVEYGREHPSVVAAREFAQRSMAGIRAREAARRTKREFERLAQEPLPEDLRFDVPFEEEFLREGDISWEEEEDVPIVSRIKATMRDVPRREAPYEYPTFDPEELERFFDVEQYPLSPPRGPPPGREHLPPDLWELEDPWATCGICPHPDVSDLIRFESP</sequence>
<evidence type="ECO:0000256" key="1">
    <source>
        <dbReference type="SAM" id="MobiDB-lite"/>
    </source>
</evidence>
<feature type="region of interest" description="Disordered" evidence="1">
    <location>
        <begin position="399"/>
        <end position="418"/>
    </location>
</feature>
<reference evidence="2 3" key="1">
    <citation type="submission" date="2016-03" db="EMBL/GenBank/DDBJ databases">
        <title>Cyphomyrmex costatus WGS genome.</title>
        <authorList>
            <person name="Nygaard S."/>
            <person name="Hu H."/>
            <person name="Boomsma J."/>
            <person name="Zhang G."/>
        </authorList>
    </citation>
    <scope>NUCLEOTIDE SEQUENCE [LARGE SCALE GENOMIC DNA]</scope>
    <source>
        <strain evidence="2">MS0001</strain>
        <tissue evidence="2">Whole body</tissue>
    </source>
</reference>
<dbReference type="EMBL" id="KQ977349">
    <property type="protein sequence ID" value="KYN03371.1"/>
    <property type="molecule type" value="Genomic_DNA"/>
</dbReference>
<name>A0A195CRN8_9HYME</name>
<feature type="compositionally biased region" description="Basic and acidic residues" evidence="1">
    <location>
        <begin position="84"/>
        <end position="94"/>
    </location>
</feature>
<proteinExistence type="predicted"/>
<keyword evidence="3" id="KW-1185">Reference proteome</keyword>
<evidence type="ECO:0000313" key="2">
    <source>
        <dbReference type="EMBL" id="KYN03371.1"/>
    </source>
</evidence>
<protein>
    <submittedName>
        <fullName evidence="2">Uncharacterized protein</fullName>
    </submittedName>
</protein>
<feature type="region of interest" description="Disordered" evidence="1">
    <location>
        <begin position="31"/>
        <end position="65"/>
    </location>
</feature>
<dbReference type="Proteomes" id="UP000078542">
    <property type="component" value="Unassembled WGS sequence"/>
</dbReference>
<dbReference type="KEGG" id="ccoa:108773473"/>
<dbReference type="AlphaFoldDB" id="A0A195CRN8"/>
<organism evidence="2 3">
    <name type="scientific">Cyphomyrmex costatus</name>
    <dbReference type="NCBI Taxonomy" id="456900"/>
    <lineage>
        <taxon>Eukaryota</taxon>
        <taxon>Metazoa</taxon>
        <taxon>Ecdysozoa</taxon>
        <taxon>Arthropoda</taxon>
        <taxon>Hexapoda</taxon>
        <taxon>Insecta</taxon>
        <taxon>Pterygota</taxon>
        <taxon>Neoptera</taxon>
        <taxon>Endopterygota</taxon>
        <taxon>Hymenoptera</taxon>
        <taxon>Apocrita</taxon>
        <taxon>Aculeata</taxon>
        <taxon>Formicoidea</taxon>
        <taxon>Formicidae</taxon>
        <taxon>Myrmicinae</taxon>
        <taxon>Cyphomyrmex</taxon>
    </lineage>
</organism>